<dbReference type="InterPro" id="IPR005361">
    <property type="entry name" value="UPF0158"/>
</dbReference>
<organism evidence="1">
    <name type="scientific">bioreactor metagenome</name>
    <dbReference type="NCBI Taxonomy" id="1076179"/>
    <lineage>
        <taxon>unclassified sequences</taxon>
        <taxon>metagenomes</taxon>
        <taxon>ecological metagenomes</taxon>
    </lineage>
</organism>
<sequence length="297" mass="34689">MEDQENCFFLDLKQGCLVSEEERRFLLQDEEGVGEERFLSIPDWEPSDGFHLMEQFANRVRNPLYRTRLLGALQSGKGVFRKFKDTLAELPILERKWFVFKEEQLRRVVITWYREQEGVLGLLKLPAECEDFTEDILLEDFMFESVEGEAPQDLALFMQELLEQDRFPDEEEAIAALLLARRIETSKPTHFQIARTQEGALSAFLAYELLDNGLVEVPFFAVKREYRGLGLFRLLFDSFSRQMARLHYTRILITLAGDAVTMDRFFSPYGAEPVCRQLVIKSEMWNTAHRSSEEAFL</sequence>
<dbReference type="InterPro" id="IPR016181">
    <property type="entry name" value="Acyl_CoA_acyltransferase"/>
</dbReference>
<dbReference type="AlphaFoldDB" id="A0A644ZA73"/>
<evidence type="ECO:0000313" key="1">
    <source>
        <dbReference type="EMBL" id="MPM35603.1"/>
    </source>
</evidence>
<name>A0A644ZA73_9ZZZZ</name>
<protein>
    <submittedName>
        <fullName evidence="1">Uncharacterized protein</fullName>
    </submittedName>
</protein>
<dbReference type="SUPFAM" id="SSF55729">
    <property type="entry name" value="Acyl-CoA N-acyltransferases (Nat)"/>
    <property type="match status" value="1"/>
</dbReference>
<comment type="caution">
    <text evidence="1">The sequence shown here is derived from an EMBL/GenBank/DDBJ whole genome shotgun (WGS) entry which is preliminary data.</text>
</comment>
<dbReference type="EMBL" id="VSSQ01007340">
    <property type="protein sequence ID" value="MPM35603.1"/>
    <property type="molecule type" value="Genomic_DNA"/>
</dbReference>
<accession>A0A644ZA73</accession>
<proteinExistence type="predicted"/>
<dbReference type="Gene3D" id="3.40.630.30">
    <property type="match status" value="1"/>
</dbReference>
<reference evidence="1" key="1">
    <citation type="submission" date="2019-08" db="EMBL/GenBank/DDBJ databases">
        <authorList>
            <person name="Kucharzyk K."/>
            <person name="Murdoch R.W."/>
            <person name="Higgins S."/>
            <person name="Loffler F."/>
        </authorList>
    </citation>
    <scope>NUCLEOTIDE SEQUENCE</scope>
</reference>
<gene>
    <name evidence="1" type="ORF">SDC9_82196</name>
</gene>
<dbReference type="Pfam" id="PF03682">
    <property type="entry name" value="UPF0158"/>
    <property type="match status" value="1"/>
</dbReference>